<comment type="catalytic activity">
    <reaction evidence="7">
        <text>Endonucleolytic cleavage of RNA, removing 5'-extranucleotides from tRNA precursor.</text>
        <dbReference type="EC" id="3.1.26.5"/>
    </reaction>
</comment>
<dbReference type="PANTHER" id="PTHR33992">
    <property type="entry name" value="RIBONUCLEASE P PROTEIN COMPONENT"/>
    <property type="match status" value="1"/>
</dbReference>
<evidence type="ECO:0000256" key="2">
    <source>
        <dbReference type="ARBA" id="ARBA00022694"/>
    </source>
</evidence>
<accession>A0A1F7XLE5</accession>
<keyword evidence="3 7" id="KW-0540">Nuclease</keyword>
<evidence type="ECO:0000256" key="4">
    <source>
        <dbReference type="ARBA" id="ARBA00022759"/>
    </source>
</evidence>
<dbReference type="PROSITE" id="PS00648">
    <property type="entry name" value="RIBONUCLEASE_P"/>
    <property type="match status" value="1"/>
</dbReference>
<evidence type="ECO:0000256" key="1">
    <source>
        <dbReference type="ARBA" id="ARBA00002663"/>
    </source>
</evidence>
<protein>
    <recommendedName>
        <fullName evidence="7 8">Ribonuclease P protein component</fullName>
        <shortName evidence="7">RNase P protein</shortName>
        <shortName evidence="7">RNaseP protein</shortName>
        <ecNumber evidence="7 8">3.1.26.5</ecNumber>
    </recommendedName>
    <alternativeName>
        <fullName evidence="7">Protein C5</fullName>
    </alternativeName>
</protein>
<evidence type="ECO:0000256" key="8">
    <source>
        <dbReference type="NCBIfam" id="TIGR00188"/>
    </source>
</evidence>
<evidence type="ECO:0000256" key="3">
    <source>
        <dbReference type="ARBA" id="ARBA00022722"/>
    </source>
</evidence>
<dbReference type="SUPFAM" id="SSF54211">
    <property type="entry name" value="Ribosomal protein S5 domain 2-like"/>
    <property type="match status" value="1"/>
</dbReference>
<dbReference type="EMBL" id="MGFX01000001">
    <property type="protein sequence ID" value="OGM15813.1"/>
    <property type="molecule type" value="Genomic_DNA"/>
</dbReference>
<comment type="similarity">
    <text evidence="7">Belongs to the RnpA family.</text>
</comment>
<dbReference type="HAMAP" id="MF_00227">
    <property type="entry name" value="RNase_P"/>
    <property type="match status" value="1"/>
</dbReference>
<evidence type="ECO:0000313" key="10">
    <source>
        <dbReference type="Proteomes" id="UP000177382"/>
    </source>
</evidence>
<evidence type="ECO:0000256" key="6">
    <source>
        <dbReference type="ARBA" id="ARBA00022884"/>
    </source>
</evidence>
<keyword evidence="2 7" id="KW-0819">tRNA processing</keyword>
<dbReference type="PANTHER" id="PTHR33992:SF1">
    <property type="entry name" value="RIBONUCLEASE P PROTEIN COMPONENT"/>
    <property type="match status" value="1"/>
</dbReference>
<evidence type="ECO:0000313" key="9">
    <source>
        <dbReference type="EMBL" id="OGM15813.1"/>
    </source>
</evidence>
<evidence type="ECO:0000256" key="5">
    <source>
        <dbReference type="ARBA" id="ARBA00022801"/>
    </source>
</evidence>
<keyword evidence="4 7" id="KW-0255">Endonuclease</keyword>
<dbReference type="AlphaFoldDB" id="A0A1F7XLE5"/>
<dbReference type="NCBIfam" id="TIGR00188">
    <property type="entry name" value="rnpA"/>
    <property type="match status" value="1"/>
</dbReference>
<keyword evidence="5 7" id="KW-0378">Hydrolase</keyword>
<proteinExistence type="inferred from homology"/>
<reference evidence="9 10" key="1">
    <citation type="journal article" date="2016" name="Nat. Commun.">
        <title>Thousands of microbial genomes shed light on interconnected biogeochemical processes in an aquifer system.</title>
        <authorList>
            <person name="Anantharaman K."/>
            <person name="Brown C.T."/>
            <person name="Hug L.A."/>
            <person name="Sharon I."/>
            <person name="Castelle C.J."/>
            <person name="Probst A.J."/>
            <person name="Thomas B.C."/>
            <person name="Singh A."/>
            <person name="Wilkins M.J."/>
            <person name="Karaoz U."/>
            <person name="Brodie E.L."/>
            <person name="Williams K.H."/>
            <person name="Hubbard S.S."/>
            <person name="Banfield J.F."/>
        </authorList>
    </citation>
    <scope>NUCLEOTIDE SEQUENCE [LARGE SCALE GENOMIC DNA]</scope>
</reference>
<dbReference type="STRING" id="1802485.A2V97_03525"/>
<dbReference type="GO" id="GO:0000049">
    <property type="term" value="F:tRNA binding"/>
    <property type="evidence" value="ECO:0007669"/>
    <property type="project" value="UniProtKB-UniRule"/>
</dbReference>
<dbReference type="InterPro" id="IPR014721">
    <property type="entry name" value="Ribsml_uS5_D2-typ_fold_subgr"/>
</dbReference>
<dbReference type="Pfam" id="PF00825">
    <property type="entry name" value="Ribonuclease_P"/>
    <property type="match status" value="1"/>
</dbReference>
<keyword evidence="6 7" id="KW-0694">RNA-binding</keyword>
<organism evidence="9 10">
    <name type="scientific">Candidatus Woesebacteria bacterium RBG_16_42_24</name>
    <dbReference type="NCBI Taxonomy" id="1802485"/>
    <lineage>
        <taxon>Bacteria</taxon>
        <taxon>Candidatus Woeseibacteriota</taxon>
    </lineage>
</organism>
<dbReference type="GO" id="GO:0030677">
    <property type="term" value="C:ribonuclease P complex"/>
    <property type="evidence" value="ECO:0007669"/>
    <property type="project" value="TreeGrafter"/>
</dbReference>
<dbReference type="GO" id="GO:0042781">
    <property type="term" value="F:3'-tRNA processing endoribonuclease activity"/>
    <property type="evidence" value="ECO:0007669"/>
    <property type="project" value="TreeGrafter"/>
</dbReference>
<comment type="function">
    <text evidence="1 7">RNaseP catalyzes the removal of the 5'-leader sequence from pre-tRNA to produce the mature 5'-terminus. It can also cleave other RNA substrates such as 4.5S RNA. The protein component plays an auxiliary but essential role in vivo by binding to the 5'-leader sequence and broadening the substrate specificity of the ribozyme.</text>
</comment>
<evidence type="ECO:0000256" key="7">
    <source>
        <dbReference type="HAMAP-Rule" id="MF_00227"/>
    </source>
</evidence>
<name>A0A1F7XLE5_9BACT</name>
<comment type="caution">
    <text evidence="9">The sequence shown here is derived from an EMBL/GenBank/DDBJ whole genome shotgun (WGS) entry which is preliminary data.</text>
</comment>
<dbReference type="InterPro" id="IPR020568">
    <property type="entry name" value="Ribosomal_Su5_D2-typ_SF"/>
</dbReference>
<dbReference type="InterPro" id="IPR000100">
    <property type="entry name" value="RNase_P"/>
</dbReference>
<dbReference type="EC" id="3.1.26.5" evidence="7 8"/>
<sequence>MLARKFILTGETEFARVKQEGRVIQSESFGTSFIKKEGLSKFGFIVSNKISNSAVARNRIKRALKEAVRQTIDEKGRGLAVVFFAKPQALRRSNEEIANEVKRVLAKII</sequence>
<dbReference type="GO" id="GO:0004526">
    <property type="term" value="F:ribonuclease P activity"/>
    <property type="evidence" value="ECO:0007669"/>
    <property type="project" value="UniProtKB-UniRule"/>
</dbReference>
<dbReference type="InterPro" id="IPR020539">
    <property type="entry name" value="RNase_P_CS"/>
</dbReference>
<dbReference type="Gene3D" id="3.30.230.10">
    <property type="match status" value="1"/>
</dbReference>
<comment type="subunit">
    <text evidence="7">Consists of a catalytic RNA component (M1 or rnpB) and a protein subunit.</text>
</comment>
<dbReference type="Proteomes" id="UP000177382">
    <property type="component" value="Unassembled WGS sequence"/>
</dbReference>
<gene>
    <name evidence="7" type="primary">rnpA</name>
    <name evidence="9" type="ORF">A2V97_03525</name>
</gene>
<dbReference type="GO" id="GO:0001682">
    <property type="term" value="P:tRNA 5'-leader removal"/>
    <property type="evidence" value="ECO:0007669"/>
    <property type="project" value="UniProtKB-UniRule"/>
</dbReference>